<dbReference type="GO" id="GO:0046872">
    <property type="term" value="F:metal ion binding"/>
    <property type="evidence" value="ECO:0007669"/>
    <property type="project" value="UniProtKB-KW"/>
</dbReference>
<dbReference type="InterPro" id="IPR000092">
    <property type="entry name" value="Polyprenyl_synt"/>
</dbReference>
<evidence type="ECO:0008006" key="7">
    <source>
        <dbReference type="Google" id="ProtNLM"/>
    </source>
</evidence>
<comment type="caution">
    <text evidence="5">The sequence shown here is derived from an EMBL/GenBank/DDBJ whole genome shotgun (WGS) entry which is preliminary data.</text>
</comment>
<dbReference type="AlphaFoldDB" id="A0AAU9SD63"/>
<evidence type="ECO:0000313" key="5">
    <source>
        <dbReference type="EMBL" id="CAH2062609.1"/>
    </source>
</evidence>
<keyword evidence="6" id="KW-1185">Reference proteome</keyword>
<reference evidence="5 6" key="1">
    <citation type="submission" date="2022-03" db="EMBL/GenBank/DDBJ databases">
        <authorList>
            <person name="Nunn A."/>
            <person name="Chopra R."/>
            <person name="Nunn A."/>
            <person name="Contreras Garrido A."/>
        </authorList>
    </citation>
    <scope>NUCLEOTIDE SEQUENCE [LARGE SCALE GENOMIC DNA]</scope>
</reference>
<dbReference type="SUPFAM" id="SSF48576">
    <property type="entry name" value="Terpenoid synthases"/>
    <property type="match status" value="1"/>
</dbReference>
<evidence type="ECO:0000256" key="2">
    <source>
        <dbReference type="ARBA" id="ARBA00006706"/>
    </source>
</evidence>
<keyword evidence="3" id="KW-0479">Metal-binding</keyword>
<comment type="similarity">
    <text evidence="2">Belongs to the FPP/GGPP synthase family.</text>
</comment>
<evidence type="ECO:0000313" key="6">
    <source>
        <dbReference type="Proteomes" id="UP000836841"/>
    </source>
</evidence>
<evidence type="ECO:0000256" key="3">
    <source>
        <dbReference type="ARBA" id="ARBA00022723"/>
    </source>
</evidence>
<proteinExistence type="inferred from homology"/>
<dbReference type="GO" id="GO:0004311">
    <property type="term" value="F:geranylgeranyl diphosphate synthase activity"/>
    <property type="evidence" value="ECO:0007669"/>
    <property type="project" value="TreeGrafter"/>
</dbReference>
<keyword evidence="4" id="KW-0460">Magnesium</keyword>
<comment type="cofactor">
    <cofactor evidence="1">
        <name>Mg(2+)</name>
        <dbReference type="ChEBI" id="CHEBI:18420"/>
    </cofactor>
</comment>
<dbReference type="PANTHER" id="PTHR43281:SF24">
    <property type="entry name" value="OS07G0580900 PROTEIN"/>
    <property type="match status" value="1"/>
</dbReference>
<sequence length="139" mass="15398">MKDVSSNKIVSVIGELAKSIGAKGLIVGQMVNICSKRISDVGLEHLEFIHHYKTVALLEGVAVLRTILGGGFDKEVEKLIKFMRCIVLLFQVVDDIPDMTKSSQTLGKMTGKDLVADRVTYTKLIGIEKSKEFYQKLNI</sequence>
<dbReference type="PANTHER" id="PTHR43281">
    <property type="entry name" value="FARNESYL DIPHOSPHATE SYNTHASE"/>
    <property type="match status" value="1"/>
</dbReference>
<protein>
    <recommendedName>
        <fullName evidence="7">Geranylgeranyl pyrophosphate synthase</fullName>
    </recommendedName>
</protein>
<dbReference type="Pfam" id="PF00348">
    <property type="entry name" value="polyprenyl_synt"/>
    <property type="match status" value="1"/>
</dbReference>
<dbReference type="EMBL" id="CAJVSB020000773">
    <property type="protein sequence ID" value="CAH2062609.1"/>
    <property type="molecule type" value="Genomic_DNA"/>
</dbReference>
<evidence type="ECO:0000256" key="4">
    <source>
        <dbReference type="ARBA" id="ARBA00022842"/>
    </source>
</evidence>
<dbReference type="InterPro" id="IPR008949">
    <property type="entry name" value="Isoprenoid_synthase_dom_sf"/>
</dbReference>
<name>A0AAU9SD63_THLAR</name>
<accession>A0AAU9SD63</accession>
<gene>
    <name evidence="5" type="ORF">TAV2_LOCUS15071</name>
</gene>
<dbReference type="Gene3D" id="1.10.600.10">
    <property type="entry name" value="Farnesyl Diphosphate Synthase"/>
    <property type="match status" value="1"/>
</dbReference>
<dbReference type="GO" id="GO:0008299">
    <property type="term" value="P:isoprenoid biosynthetic process"/>
    <property type="evidence" value="ECO:0007669"/>
    <property type="project" value="InterPro"/>
</dbReference>
<evidence type="ECO:0000256" key="1">
    <source>
        <dbReference type="ARBA" id="ARBA00001946"/>
    </source>
</evidence>
<dbReference type="Proteomes" id="UP000836841">
    <property type="component" value="Unassembled WGS sequence"/>
</dbReference>
<organism evidence="5 6">
    <name type="scientific">Thlaspi arvense</name>
    <name type="common">Field penny-cress</name>
    <dbReference type="NCBI Taxonomy" id="13288"/>
    <lineage>
        <taxon>Eukaryota</taxon>
        <taxon>Viridiplantae</taxon>
        <taxon>Streptophyta</taxon>
        <taxon>Embryophyta</taxon>
        <taxon>Tracheophyta</taxon>
        <taxon>Spermatophyta</taxon>
        <taxon>Magnoliopsida</taxon>
        <taxon>eudicotyledons</taxon>
        <taxon>Gunneridae</taxon>
        <taxon>Pentapetalae</taxon>
        <taxon>rosids</taxon>
        <taxon>malvids</taxon>
        <taxon>Brassicales</taxon>
        <taxon>Brassicaceae</taxon>
        <taxon>Thlaspideae</taxon>
        <taxon>Thlaspi</taxon>
    </lineage>
</organism>